<evidence type="ECO:0000259" key="1">
    <source>
        <dbReference type="Pfam" id="PF13700"/>
    </source>
</evidence>
<dbReference type="Proteomes" id="UP001165667">
    <property type="component" value="Unassembled WGS sequence"/>
</dbReference>
<organism evidence="2 3">
    <name type="scientific">Lichenifustis flavocetrariae</name>
    <dbReference type="NCBI Taxonomy" id="2949735"/>
    <lineage>
        <taxon>Bacteria</taxon>
        <taxon>Pseudomonadati</taxon>
        <taxon>Pseudomonadota</taxon>
        <taxon>Alphaproteobacteria</taxon>
        <taxon>Hyphomicrobiales</taxon>
        <taxon>Lichenihabitantaceae</taxon>
        <taxon>Lichenifustis</taxon>
    </lineage>
</organism>
<keyword evidence="3" id="KW-1185">Reference proteome</keyword>
<protein>
    <submittedName>
        <fullName evidence="2">DUF4158 domain-containing protein</fullName>
    </submittedName>
</protein>
<reference evidence="2" key="1">
    <citation type="submission" date="2022-05" db="EMBL/GenBank/DDBJ databases">
        <authorList>
            <person name="Pankratov T."/>
        </authorList>
    </citation>
    <scope>NUCLEOTIDE SEQUENCE</scope>
    <source>
        <strain evidence="2">BP6-180914</strain>
    </source>
</reference>
<accession>A0AA42CMW8</accession>
<feature type="domain" description="DUF4158" evidence="1">
    <location>
        <begin position="1"/>
        <end position="95"/>
    </location>
</feature>
<dbReference type="AlphaFoldDB" id="A0AA42CMW8"/>
<name>A0AA42CMW8_9HYPH</name>
<proteinExistence type="predicted"/>
<sequence>MVAFVAHQLGIDTAVLGTGSDRPQTQREQLAELMRHGAFRGFGRAEARDLVAWLTPVTQANRKPGQLAIRLVEELRRRRILLPTPRVLELVIHHARIRVERALHRAMIDGIDPIQLAALDALLAVPADRGPPGAAAGQGLG</sequence>
<comment type="caution">
    <text evidence="2">The sequence shown here is derived from an EMBL/GenBank/DDBJ whole genome shotgun (WGS) entry which is preliminary data.</text>
</comment>
<evidence type="ECO:0000313" key="2">
    <source>
        <dbReference type="EMBL" id="MCW6512031.1"/>
    </source>
</evidence>
<dbReference type="EMBL" id="JAMOIM010000038">
    <property type="protein sequence ID" value="MCW6512031.1"/>
    <property type="molecule type" value="Genomic_DNA"/>
</dbReference>
<evidence type="ECO:0000313" key="3">
    <source>
        <dbReference type="Proteomes" id="UP001165667"/>
    </source>
</evidence>
<dbReference type="Pfam" id="PF13700">
    <property type="entry name" value="DUF4158"/>
    <property type="match status" value="1"/>
</dbReference>
<gene>
    <name evidence="2" type="ORF">M8523_29255</name>
</gene>
<dbReference type="InterPro" id="IPR025296">
    <property type="entry name" value="DUF4158"/>
</dbReference>